<evidence type="ECO:0000256" key="1">
    <source>
        <dbReference type="ARBA" id="ARBA00005964"/>
    </source>
</evidence>
<dbReference type="Pfam" id="PF00135">
    <property type="entry name" value="COesterase"/>
    <property type="match status" value="1"/>
</dbReference>
<dbReference type="InterPro" id="IPR029058">
    <property type="entry name" value="AB_hydrolase_fold"/>
</dbReference>
<proteinExistence type="inferred from homology"/>
<accession>A0A8S1EZM5</accession>
<keyword evidence="4" id="KW-0732">Signal</keyword>
<evidence type="ECO:0000256" key="4">
    <source>
        <dbReference type="RuleBase" id="RU361235"/>
    </source>
</evidence>
<keyword evidence="5" id="KW-0472">Membrane</keyword>
<feature type="signal peptide" evidence="4">
    <location>
        <begin position="1"/>
        <end position="21"/>
    </location>
</feature>
<organism evidence="7 8">
    <name type="scientific">Caenorhabditis bovis</name>
    <dbReference type="NCBI Taxonomy" id="2654633"/>
    <lineage>
        <taxon>Eukaryota</taxon>
        <taxon>Metazoa</taxon>
        <taxon>Ecdysozoa</taxon>
        <taxon>Nematoda</taxon>
        <taxon>Chromadorea</taxon>
        <taxon>Rhabditida</taxon>
        <taxon>Rhabditina</taxon>
        <taxon>Rhabditomorpha</taxon>
        <taxon>Rhabditoidea</taxon>
        <taxon>Rhabditidae</taxon>
        <taxon>Peloderinae</taxon>
        <taxon>Caenorhabditis</taxon>
    </lineage>
</organism>
<feature type="domain" description="Carboxylesterase type B" evidence="6">
    <location>
        <begin position="23"/>
        <end position="492"/>
    </location>
</feature>
<dbReference type="Proteomes" id="UP000494206">
    <property type="component" value="Unassembled WGS sequence"/>
</dbReference>
<comment type="caution">
    <text evidence="7">The sequence shown here is derived from an EMBL/GenBank/DDBJ whole genome shotgun (WGS) entry which is preliminary data.</text>
</comment>
<keyword evidence="3 4" id="KW-0378">Hydrolase</keyword>
<reference evidence="7 8" key="1">
    <citation type="submission" date="2020-04" db="EMBL/GenBank/DDBJ databases">
        <authorList>
            <person name="Laetsch R D."/>
            <person name="Stevens L."/>
            <person name="Kumar S."/>
            <person name="Blaxter L. M."/>
        </authorList>
    </citation>
    <scope>NUCLEOTIDE SEQUENCE [LARGE SCALE GENOMIC DNA]</scope>
</reference>
<evidence type="ECO:0000256" key="5">
    <source>
        <dbReference type="SAM" id="Phobius"/>
    </source>
</evidence>
<dbReference type="SUPFAM" id="SSF53474">
    <property type="entry name" value="alpha/beta-Hydrolases"/>
    <property type="match status" value="1"/>
</dbReference>
<dbReference type="EC" id="3.1.1.-" evidence="4"/>
<dbReference type="Gene3D" id="3.40.50.1820">
    <property type="entry name" value="alpha/beta hydrolase"/>
    <property type="match status" value="1"/>
</dbReference>
<gene>
    <name evidence="7" type="ORF">CBOVIS_LOCUS8159</name>
</gene>
<keyword evidence="5" id="KW-0812">Transmembrane</keyword>
<dbReference type="InterPro" id="IPR019826">
    <property type="entry name" value="Carboxylesterase_B_AS"/>
</dbReference>
<evidence type="ECO:0000256" key="3">
    <source>
        <dbReference type="ARBA" id="ARBA00022801"/>
    </source>
</evidence>
<evidence type="ECO:0000313" key="7">
    <source>
        <dbReference type="EMBL" id="CAB3406032.1"/>
    </source>
</evidence>
<dbReference type="PANTHER" id="PTHR45580:SF7">
    <property type="entry name" value="CARBOXYLESTERASE TYPE B DOMAIN-CONTAINING PROTEIN-RELATED"/>
    <property type="match status" value="1"/>
</dbReference>
<dbReference type="PROSITE" id="PS00122">
    <property type="entry name" value="CARBOXYLESTERASE_B_1"/>
    <property type="match status" value="1"/>
</dbReference>
<dbReference type="OrthoDB" id="19653at2759"/>
<feature type="transmembrane region" description="Helical" evidence="5">
    <location>
        <begin position="565"/>
        <end position="585"/>
    </location>
</feature>
<keyword evidence="8" id="KW-1185">Reference proteome</keyword>
<name>A0A8S1EZM5_9PELO</name>
<dbReference type="EMBL" id="CADEPM010000005">
    <property type="protein sequence ID" value="CAB3406032.1"/>
    <property type="molecule type" value="Genomic_DNA"/>
</dbReference>
<protein>
    <recommendedName>
        <fullName evidence="4">Carboxylic ester hydrolase</fullName>
        <ecNumber evidence="4">3.1.1.-</ecNumber>
    </recommendedName>
</protein>
<keyword evidence="5" id="KW-1133">Transmembrane helix</keyword>
<dbReference type="PANTHER" id="PTHR45580">
    <property type="entry name" value="PROTEIN CBG05369"/>
    <property type="match status" value="1"/>
</dbReference>
<keyword evidence="2" id="KW-0719">Serine esterase</keyword>
<dbReference type="InterPro" id="IPR002018">
    <property type="entry name" value="CarbesteraseB"/>
</dbReference>
<dbReference type="AlphaFoldDB" id="A0A8S1EZM5"/>
<evidence type="ECO:0000313" key="8">
    <source>
        <dbReference type="Proteomes" id="UP000494206"/>
    </source>
</evidence>
<sequence>MRSSIKFIFVLFFCLSFGTYSLKIIETSFGKLRGITDYSDQNNRKHIFKSVPFAQPPVGKLRFEIPQSPKKWKGVRDASKYSPACAIDGTITSYHPEKISEDCLYLNIFTSEKCLNQSCPVIVYFHGGAFSSDSAVMFPDEFILERYVGQGVVFVIPAMRLGVFGLFNLDNESETPKNLLVHDCVSALKYVHSEIRNFGGDPKKVTIMGHSSGAILTQELGLSMKIDPEMKLFQQAISLSGYLAPAEEQTISTYSLEITDRLGCYSIGSRLSVIKECMKLISTEDLLKAQKDMQREGRKFNTISLGEPFADETKTRRENLEKVPPRRIMIGSTEYEFGRFDAKESMDHFADIENPEEVTQKYIEDVKNNKTQAVHLSNVRIFLSAIMSSTAVTNSGGEAYIYETRQKPFSGHISDMIYFIGIHGRNMTDDEKLVDSVFTKMLVNFTKMEAPLSNFEPFDPSRSNFLALEFDTENGIKPHMEDDYHEEIVDYWFINMTQFDLEVSRQKGQKKKLTTKPTNSITTQTTTSDSVSANLSWTETTNTIIIEASTIGKIKESSESIISQWWFYLIIVLVILIVICLFYTIKQCRKDEERRPLLLD</sequence>
<comment type="similarity">
    <text evidence="1 4">Belongs to the type-B carboxylesterase/lipase family.</text>
</comment>
<evidence type="ECO:0000256" key="2">
    <source>
        <dbReference type="ARBA" id="ARBA00022487"/>
    </source>
</evidence>
<evidence type="ECO:0000259" key="6">
    <source>
        <dbReference type="Pfam" id="PF00135"/>
    </source>
</evidence>
<feature type="chain" id="PRO_5035967779" description="Carboxylic ester hydrolase" evidence="4">
    <location>
        <begin position="22"/>
        <end position="600"/>
    </location>
</feature>
<dbReference type="GO" id="GO:0052689">
    <property type="term" value="F:carboxylic ester hydrolase activity"/>
    <property type="evidence" value="ECO:0007669"/>
    <property type="project" value="UniProtKB-KW"/>
</dbReference>